<dbReference type="PANTHER" id="PTHR47572:SF4">
    <property type="entry name" value="LACTONASE DRP35"/>
    <property type="match status" value="1"/>
</dbReference>
<evidence type="ECO:0000313" key="6">
    <source>
        <dbReference type="EMBL" id="RXK54887.1"/>
    </source>
</evidence>
<evidence type="ECO:0000256" key="3">
    <source>
        <dbReference type="PIRSR" id="PIRSR605511-2"/>
    </source>
</evidence>
<dbReference type="EMBL" id="SDHX01000001">
    <property type="protein sequence ID" value="RXK54887.1"/>
    <property type="molecule type" value="Genomic_DNA"/>
</dbReference>
<dbReference type="Proteomes" id="UP000290218">
    <property type="component" value="Unassembled WGS sequence"/>
</dbReference>
<dbReference type="OrthoDB" id="2633250at2"/>
<organism evidence="6 7">
    <name type="scientific">Oleiharenicola lentus</name>
    <dbReference type="NCBI Taxonomy" id="2508720"/>
    <lineage>
        <taxon>Bacteria</taxon>
        <taxon>Pseudomonadati</taxon>
        <taxon>Verrucomicrobiota</taxon>
        <taxon>Opitutia</taxon>
        <taxon>Opitutales</taxon>
        <taxon>Opitutaceae</taxon>
        <taxon>Oleiharenicola</taxon>
    </lineage>
</organism>
<proteinExistence type="predicted"/>
<feature type="binding site" evidence="3">
    <location>
        <position position="66"/>
    </location>
    <ligand>
        <name>a divalent metal cation</name>
        <dbReference type="ChEBI" id="CHEBI:60240"/>
    </ligand>
</feature>
<reference evidence="6 7" key="1">
    <citation type="submission" date="2019-01" db="EMBL/GenBank/DDBJ databases">
        <title>Lacunisphaera sp. strain TWA-58.</title>
        <authorList>
            <person name="Chen W.-M."/>
        </authorList>
    </citation>
    <scope>NUCLEOTIDE SEQUENCE [LARGE SCALE GENOMIC DNA]</scope>
    <source>
        <strain evidence="6 7">TWA-58</strain>
    </source>
</reference>
<dbReference type="Pfam" id="PF08450">
    <property type="entry name" value="SGL"/>
    <property type="match status" value="1"/>
</dbReference>
<dbReference type="RefSeq" id="WP_129046251.1">
    <property type="nucleotide sequence ID" value="NZ_SDHX01000001.1"/>
</dbReference>
<feature type="active site" description="Proton donor/acceptor" evidence="2">
    <location>
        <position position="272"/>
    </location>
</feature>
<evidence type="ECO:0000313" key="7">
    <source>
        <dbReference type="Proteomes" id="UP000290218"/>
    </source>
</evidence>
<feature type="signal peptide" evidence="4">
    <location>
        <begin position="1"/>
        <end position="18"/>
    </location>
</feature>
<keyword evidence="3" id="KW-0862">Zinc</keyword>
<evidence type="ECO:0000259" key="5">
    <source>
        <dbReference type="Pfam" id="PF08450"/>
    </source>
</evidence>
<feature type="binding site" evidence="3">
    <location>
        <position position="164"/>
    </location>
    <ligand>
        <name>substrate</name>
    </ligand>
</feature>
<evidence type="ECO:0000256" key="2">
    <source>
        <dbReference type="PIRSR" id="PIRSR605511-1"/>
    </source>
</evidence>
<keyword evidence="1" id="KW-0378">Hydrolase</keyword>
<evidence type="ECO:0000256" key="4">
    <source>
        <dbReference type="SAM" id="SignalP"/>
    </source>
</evidence>
<comment type="cofactor">
    <cofactor evidence="3">
        <name>Zn(2+)</name>
        <dbReference type="ChEBI" id="CHEBI:29105"/>
    </cofactor>
    <text evidence="3">Binds 1 divalent metal cation per subunit.</text>
</comment>
<evidence type="ECO:0000256" key="1">
    <source>
        <dbReference type="ARBA" id="ARBA00022801"/>
    </source>
</evidence>
<gene>
    <name evidence="6" type="ORF">ESB00_03040</name>
</gene>
<keyword evidence="4" id="KW-0732">Signal</keyword>
<protein>
    <submittedName>
        <fullName evidence="6">SMP-30/gluconolactonase/LRE family protein</fullName>
    </submittedName>
</protein>
<keyword evidence="7" id="KW-1185">Reference proteome</keyword>
<dbReference type="InterPro" id="IPR011042">
    <property type="entry name" value="6-blade_b-propeller_TolB-like"/>
</dbReference>
<comment type="caution">
    <text evidence="6">The sequence shown here is derived from an EMBL/GenBank/DDBJ whole genome shotgun (WGS) entry which is preliminary data.</text>
</comment>
<dbReference type="PRINTS" id="PR01790">
    <property type="entry name" value="SMP30FAMILY"/>
</dbReference>
<keyword evidence="3" id="KW-0479">Metal-binding</keyword>
<feature type="binding site" evidence="3">
    <location>
        <position position="272"/>
    </location>
    <ligand>
        <name>a divalent metal cation</name>
        <dbReference type="ChEBI" id="CHEBI:60240"/>
    </ligand>
</feature>
<dbReference type="PANTHER" id="PTHR47572">
    <property type="entry name" value="LIPOPROTEIN-RELATED"/>
    <property type="match status" value="1"/>
</dbReference>
<dbReference type="Gene3D" id="2.120.10.30">
    <property type="entry name" value="TolB, C-terminal domain"/>
    <property type="match status" value="1"/>
</dbReference>
<dbReference type="GO" id="GO:0046872">
    <property type="term" value="F:metal ion binding"/>
    <property type="evidence" value="ECO:0007669"/>
    <property type="project" value="UniProtKB-KW"/>
</dbReference>
<feature type="domain" description="SMP-30/Gluconolactonase/LRE-like region" evidence="5">
    <location>
        <begin position="64"/>
        <end position="326"/>
    </location>
</feature>
<dbReference type="InterPro" id="IPR051262">
    <property type="entry name" value="SMP-30/CGR1_Lactonase"/>
</dbReference>
<dbReference type="AlphaFoldDB" id="A0A4Q1C7I3"/>
<dbReference type="GO" id="GO:0016787">
    <property type="term" value="F:hydrolase activity"/>
    <property type="evidence" value="ECO:0007669"/>
    <property type="project" value="UniProtKB-KW"/>
</dbReference>
<accession>A0A4Q1C7I3</accession>
<name>A0A4Q1C7I3_9BACT</name>
<dbReference type="InterPro" id="IPR005511">
    <property type="entry name" value="SMP-30"/>
</dbReference>
<dbReference type="SUPFAM" id="SSF63829">
    <property type="entry name" value="Calcium-dependent phosphotriesterase"/>
    <property type="match status" value="1"/>
</dbReference>
<dbReference type="InterPro" id="IPR013658">
    <property type="entry name" value="SGL"/>
</dbReference>
<sequence>MKLPLLAPAALSFAMLTAAPAPITSSSAPYPKDTKATIERLDPALDALLDSGATIENLGSGFNWSEGPIWVPALNALLFSDVPENRVYRWKDGEGISVHLEPSGFTGTQYNGRERGSNGLTLDAQGRLTLCQHGDRRVARLAADGKGFETVVDKFEGGRFNSPNDLCFDKSGNLFFTDPPYGMPSDVKQEIPFQGVFRLGADGKLTVIARDMHRPNGLALSPDEKTLYVASSEGKEPWIKAYALNADGSVASSHIFFDGSALLKQGRRGAFDGLKVDVHGNLWTTGPGGVLIISPEGKHLGSILTGRATANCAFGDADHQTFYMTADEALLRVRTKTKGAAR</sequence>
<feature type="binding site" evidence="3">
    <location>
        <position position="216"/>
    </location>
    <ligand>
        <name>a divalent metal cation</name>
        <dbReference type="ChEBI" id="CHEBI:60240"/>
    </ligand>
</feature>
<feature type="binding site" evidence="3">
    <location>
        <position position="159"/>
    </location>
    <ligand>
        <name>substrate</name>
    </ligand>
</feature>
<feature type="chain" id="PRO_5020618196" evidence="4">
    <location>
        <begin position="19"/>
        <end position="342"/>
    </location>
</feature>